<feature type="binding site" evidence="2">
    <location>
        <position position="91"/>
    </location>
    <ligand>
        <name>FAD</name>
        <dbReference type="ChEBI" id="CHEBI:57692"/>
    </ligand>
</feature>
<dbReference type="InterPro" id="IPR000172">
    <property type="entry name" value="GMC_OxRdtase_N"/>
</dbReference>
<dbReference type="OrthoDB" id="269227at2759"/>
<evidence type="ECO:0000259" key="4">
    <source>
        <dbReference type="PROSITE" id="PS00623"/>
    </source>
</evidence>
<dbReference type="AlphaFoldDB" id="A0A6A5RC93"/>
<keyword evidence="6" id="KW-1185">Reference proteome</keyword>
<dbReference type="EMBL" id="ML978991">
    <property type="protein sequence ID" value="KAF1924694.1"/>
    <property type="molecule type" value="Genomic_DNA"/>
</dbReference>
<sequence>MTVKEFTSKSYDYVVCGGGTAGLVIAARLSEDPNVSVAVLEAGGNGLNDILIDGPNLFTQLWGKPQYDWDYKTVPQEGTVGRVHGWARGKVLGGSSAINYNMFSMASRQDLDNWAELGNQGWDFDGLVPYYKKFEIYHPASETLGKGLSNEYLDKELRGTNGPIHVCFAETDVAPMQDIWPKTVLNAGYKEAEDPRTGSAIGGFNQLNTIDPRHNRRSYAARDYYEPNAGRPNLALQLNALVSKIEFQKDGEEATATGVQFIVDGTTHTVKAKREVIVSGGVINSPQLLELSGIGSRAVLEKAGVEIIVDLPGVGENLNDHTATAAVLGTIDEVPSAEALMRNPEIMQQALQAYIEHKAGPFVGAPTTTGFASLEKIQPNFADAETHIYSLLAEHHNKNPTADPAGRNALLARQLLDPKEAVCQIIGLSTGANLANTDNPSKLFPSEEDGMWMTLGVCSTRSLSRGSVHITSADATVYPTIDPAYFSHPLDVDMMARALLHTLSFMEIEPLKSALRREADGTPVVAKTSGKLPTNLDEAKGFVQANTVTEYHPVGTCAMLPRDKGGVVDHELRVHGTRNVRVCDASIFPLHVQGNIVSLVYAMAEKGADLIKVGANGTNSVNGH</sequence>
<dbReference type="PANTHER" id="PTHR11552:SF210">
    <property type="entry name" value="GLUCOSE-METHANOL-CHOLINE OXIDOREDUCTASE N-TERMINAL DOMAIN-CONTAINING PROTEIN-RELATED"/>
    <property type="match status" value="1"/>
</dbReference>
<reference evidence="5" key="1">
    <citation type="journal article" date="2020" name="Stud. Mycol.">
        <title>101 Dothideomycetes genomes: a test case for predicting lifestyles and emergence of pathogens.</title>
        <authorList>
            <person name="Haridas S."/>
            <person name="Albert R."/>
            <person name="Binder M."/>
            <person name="Bloem J."/>
            <person name="Labutti K."/>
            <person name="Salamov A."/>
            <person name="Andreopoulos B."/>
            <person name="Baker S."/>
            <person name="Barry K."/>
            <person name="Bills G."/>
            <person name="Bluhm B."/>
            <person name="Cannon C."/>
            <person name="Castanera R."/>
            <person name="Culley D."/>
            <person name="Daum C."/>
            <person name="Ezra D."/>
            <person name="Gonzalez J."/>
            <person name="Henrissat B."/>
            <person name="Kuo A."/>
            <person name="Liang C."/>
            <person name="Lipzen A."/>
            <person name="Lutzoni F."/>
            <person name="Magnuson J."/>
            <person name="Mondo S."/>
            <person name="Nolan M."/>
            <person name="Ohm R."/>
            <person name="Pangilinan J."/>
            <person name="Park H.-J."/>
            <person name="Ramirez L."/>
            <person name="Alfaro M."/>
            <person name="Sun H."/>
            <person name="Tritt A."/>
            <person name="Yoshinaga Y."/>
            <person name="Zwiers L.-H."/>
            <person name="Turgeon B."/>
            <person name="Goodwin S."/>
            <person name="Spatafora J."/>
            <person name="Crous P."/>
            <person name="Grigoriev I."/>
        </authorList>
    </citation>
    <scope>NUCLEOTIDE SEQUENCE</scope>
    <source>
        <strain evidence="5">CBS 183.55</strain>
    </source>
</reference>
<dbReference type="SUPFAM" id="SSF51905">
    <property type="entry name" value="FAD/NAD(P)-binding domain"/>
    <property type="match status" value="1"/>
</dbReference>
<dbReference type="InterPro" id="IPR012132">
    <property type="entry name" value="GMC_OxRdtase"/>
</dbReference>
<dbReference type="Gene3D" id="3.50.50.60">
    <property type="entry name" value="FAD/NAD(P)-binding domain"/>
    <property type="match status" value="1"/>
</dbReference>
<dbReference type="GO" id="GO:0050660">
    <property type="term" value="F:flavin adenine dinucleotide binding"/>
    <property type="evidence" value="ECO:0007669"/>
    <property type="project" value="InterPro"/>
</dbReference>
<keyword evidence="3" id="KW-0285">Flavoprotein</keyword>
<dbReference type="Gene3D" id="3.30.560.10">
    <property type="entry name" value="Glucose Oxidase, domain 3"/>
    <property type="match status" value="1"/>
</dbReference>
<comment type="similarity">
    <text evidence="1 3">Belongs to the GMC oxidoreductase family.</text>
</comment>
<keyword evidence="2 3" id="KW-0274">FAD</keyword>
<evidence type="ECO:0000313" key="5">
    <source>
        <dbReference type="EMBL" id="KAF1924694.1"/>
    </source>
</evidence>
<evidence type="ECO:0000313" key="6">
    <source>
        <dbReference type="Proteomes" id="UP000800082"/>
    </source>
</evidence>
<protein>
    <submittedName>
        <fullName evidence="5">GMC oxidoreductase</fullName>
    </submittedName>
</protein>
<dbReference type="GO" id="GO:0016614">
    <property type="term" value="F:oxidoreductase activity, acting on CH-OH group of donors"/>
    <property type="evidence" value="ECO:0007669"/>
    <property type="project" value="InterPro"/>
</dbReference>
<name>A0A6A5RC93_9PLEO</name>
<dbReference type="Pfam" id="PF05199">
    <property type="entry name" value="GMC_oxred_C"/>
    <property type="match status" value="1"/>
</dbReference>
<dbReference type="InterPro" id="IPR036188">
    <property type="entry name" value="FAD/NAD-bd_sf"/>
</dbReference>
<dbReference type="InterPro" id="IPR007867">
    <property type="entry name" value="GMC_OxRtase_C"/>
</dbReference>
<proteinExistence type="inferred from homology"/>
<feature type="domain" description="Glucose-methanol-choline oxidoreductase N-terminal" evidence="4">
    <location>
        <begin position="89"/>
        <end position="112"/>
    </location>
</feature>
<organism evidence="5 6">
    <name type="scientific">Didymella exigua CBS 183.55</name>
    <dbReference type="NCBI Taxonomy" id="1150837"/>
    <lineage>
        <taxon>Eukaryota</taxon>
        <taxon>Fungi</taxon>
        <taxon>Dikarya</taxon>
        <taxon>Ascomycota</taxon>
        <taxon>Pezizomycotina</taxon>
        <taxon>Dothideomycetes</taxon>
        <taxon>Pleosporomycetidae</taxon>
        <taxon>Pleosporales</taxon>
        <taxon>Pleosporineae</taxon>
        <taxon>Didymellaceae</taxon>
        <taxon>Didymella</taxon>
    </lineage>
</organism>
<dbReference type="RefSeq" id="XP_033444946.1">
    <property type="nucleotide sequence ID" value="XM_033593795.1"/>
</dbReference>
<gene>
    <name evidence="5" type="ORF">M421DRAFT_424582</name>
</gene>
<evidence type="ECO:0000256" key="2">
    <source>
        <dbReference type="PIRSR" id="PIRSR000137-2"/>
    </source>
</evidence>
<accession>A0A6A5RC93</accession>
<comment type="cofactor">
    <cofactor evidence="2">
        <name>FAD</name>
        <dbReference type="ChEBI" id="CHEBI:57692"/>
    </cofactor>
</comment>
<dbReference type="SUPFAM" id="SSF54373">
    <property type="entry name" value="FAD-linked reductases, C-terminal domain"/>
    <property type="match status" value="1"/>
</dbReference>
<dbReference type="GeneID" id="54351463"/>
<dbReference type="Pfam" id="PF00732">
    <property type="entry name" value="GMC_oxred_N"/>
    <property type="match status" value="1"/>
</dbReference>
<dbReference type="Proteomes" id="UP000800082">
    <property type="component" value="Unassembled WGS sequence"/>
</dbReference>
<evidence type="ECO:0000256" key="3">
    <source>
        <dbReference type="RuleBase" id="RU003968"/>
    </source>
</evidence>
<dbReference type="PANTHER" id="PTHR11552">
    <property type="entry name" value="GLUCOSE-METHANOL-CHOLINE GMC OXIDOREDUCTASE"/>
    <property type="match status" value="1"/>
</dbReference>
<evidence type="ECO:0000256" key="1">
    <source>
        <dbReference type="ARBA" id="ARBA00010790"/>
    </source>
</evidence>
<dbReference type="PIRSF" id="PIRSF000137">
    <property type="entry name" value="Alcohol_oxidase"/>
    <property type="match status" value="1"/>
</dbReference>
<dbReference type="PROSITE" id="PS00623">
    <property type="entry name" value="GMC_OXRED_1"/>
    <property type="match status" value="1"/>
</dbReference>
<feature type="binding site" evidence="2">
    <location>
        <position position="242"/>
    </location>
    <ligand>
        <name>FAD</name>
        <dbReference type="ChEBI" id="CHEBI:57692"/>
    </ligand>
</feature>